<sequence length="79" mass="8721">MIWGRPPKTSLRHFHAVAVIVAGKRFVAGAPGKALGTNNDCLVCRLADILRWPICICTLITLLRNSRRVVPTLFIARLA</sequence>
<dbReference type="EMBL" id="FMAF01000028">
    <property type="protein sequence ID" value="SCB48655.1"/>
    <property type="molecule type" value="Genomic_DNA"/>
</dbReference>
<reference evidence="1 4" key="3">
    <citation type="submission" date="2020-08" db="EMBL/GenBank/DDBJ databases">
        <title>Genomic Encyclopedia of Type Strains, Phase IV (KMG-V): Genome sequencing to study the core and pangenomes of soil and plant-associated prokaryotes.</title>
        <authorList>
            <person name="Whitman W."/>
        </authorList>
    </citation>
    <scope>NUCLEOTIDE SEQUENCE [LARGE SCALE GENOMIC DNA]</scope>
    <source>
        <strain evidence="1 4">SEMIA 4060</strain>
    </source>
</reference>
<gene>
    <name evidence="2" type="ORF">GA0061101_12852</name>
    <name evidence="1" type="ORF">GGD46_006418</name>
</gene>
<protein>
    <submittedName>
        <fullName evidence="2">Uncharacterized protein</fullName>
    </submittedName>
</protein>
<dbReference type="Proteomes" id="UP000199205">
    <property type="component" value="Unassembled WGS sequence"/>
</dbReference>
<reference evidence="2" key="1">
    <citation type="submission" date="2016-08" db="EMBL/GenBank/DDBJ databases">
        <authorList>
            <person name="Seilhamer J.J."/>
        </authorList>
    </citation>
    <scope>NUCLEOTIDE SEQUENCE [LARGE SCALE GENOMIC DNA]</scope>
    <source>
        <strain evidence="2">P1-7</strain>
    </source>
</reference>
<dbReference type="AlphaFoldDB" id="A0A1C3X8X4"/>
<reference evidence="3" key="2">
    <citation type="submission" date="2016-08" db="EMBL/GenBank/DDBJ databases">
        <authorList>
            <person name="Varghese N."/>
            <person name="Submissions Spin"/>
        </authorList>
    </citation>
    <scope>NUCLEOTIDE SEQUENCE [LARGE SCALE GENOMIC DNA]</scope>
    <source>
        <strain evidence="3">P1-7</strain>
    </source>
</reference>
<dbReference type="Proteomes" id="UP000565576">
    <property type="component" value="Unassembled WGS sequence"/>
</dbReference>
<evidence type="ECO:0000313" key="1">
    <source>
        <dbReference type="EMBL" id="MBB6489092.1"/>
    </source>
</evidence>
<organism evidence="2 3">
    <name type="scientific">Rhizobium lusitanum</name>
    <dbReference type="NCBI Taxonomy" id="293958"/>
    <lineage>
        <taxon>Bacteria</taxon>
        <taxon>Pseudomonadati</taxon>
        <taxon>Pseudomonadota</taxon>
        <taxon>Alphaproteobacteria</taxon>
        <taxon>Hyphomicrobiales</taxon>
        <taxon>Rhizobiaceae</taxon>
        <taxon>Rhizobium/Agrobacterium group</taxon>
        <taxon>Rhizobium</taxon>
    </lineage>
</organism>
<dbReference type="EMBL" id="JACHBG010000031">
    <property type="protein sequence ID" value="MBB6489092.1"/>
    <property type="molecule type" value="Genomic_DNA"/>
</dbReference>
<evidence type="ECO:0000313" key="2">
    <source>
        <dbReference type="EMBL" id="SCB48655.1"/>
    </source>
</evidence>
<accession>A0A1C3X8X4</accession>
<evidence type="ECO:0000313" key="4">
    <source>
        <dbReference type="Proteomes" id="UP000565576"/>
    </source>
</evidence>
<name>A0A1C3X8X4_9HYPH</name>
<proteinExistence type="predicted"/>
<evidence type="ECO:0000313" key="3">
    <source>
        <dbReference type="Proteomes" id="UP000199205"/>
    </source>
</evidence>